<feature type="transmembrane region" description="Helical" evidence="4">
    <location>
        <begin position="183"/>
        <end position="203"/>
    </location>
</feature>
<keyword evidence="3" id="KW-0597">Phosphoprotein</keyword>
<keyword evidence="4" id="KW-0472">Membrane</keyword>
<evidence type="ECO:0000313" key="6">
    <source>
        <dbReference type="EMBL" id="MDO2410035.1"/>
    </source>
</evidence>
<dbReference type="SMART" id="SM00387">
    <property type="entry name" value="HATPase_c"/>
    <property type="match status" value="1"/>
</dbReference>
<evidence type="ECO:0000256" key="1">
    <source>
        <dbReference type="ARBA" id="ARBA00000085"/>
    </source>
</evidence>
<dbReference type="Pfam" id="PF00512">
    <property type="entry name" value="HisKA"/>
    <property type="match status" value="1"/>
</dbReference>
<comment type="caution">
    <text evidence="6">The sequence shown here is derived from an EMBL/GenBank/DDBJ whole genome shotgun (WGS) entry which is preliminary data.</text>
</comment>
<dbReference type="Pfam" id="PF02518">
    <property type="entry name" value="HATPase_c"/>
    <property type="match status" value="1"/>
</dbReference>
<name>A0ABT8T9V8_9BACT</name>
<dbReference type="Gene3D" id="1.10.287.130">
    <property type="match status" value="1"/>
</dbReference>
<evidence type="ECO:0000256" key="4">
    <source>
        <dbReference type="SAM" id="Phobius"/>
    </source>
</evidence>
<proteinExistence type="predicted"/>
<dbReference type="EC" id="2.7.13.3" evidence="2"/>
<dbReference type="InterPro" id="IPR036890">
    <property type="entry name" value="HATPase_C_sf"/>
</dbReference>
<feature type="transmembrane region" description="Helical" evidence="4">
    <location>
        <begin position="6"/>
        <end position="30"/>
    </location>
</feature>
<evidence type="ECO:0000313" key="7">
    <source>
        <dbReference type="Proteomes" id="UP001171111"/>
    </source>
</evidence>
<keyword evidence="4" id="KW-0812">Transmembrane</keyword>
<reference evidence="6 7" key="1">
    <citation type="submission" date="2023-06" db="EMBL/GenBank/DDBJ databases">
        <title>Campylobacter magnum sp. nov., isolated from cecal contents of domestic pigs (Sus scrofa domesticus).</title>
        <authorList>
            <person name="Papic B."/>
            <person name="Gruntar I."/>
        </authorList>
    </citation>
    <scope>NUCLEOTIDE SEQUENCE [LARGE SCALE GENOMIC DNA]</scope>
    <source>
        <strain evidence="7">34484-21</strain>
    </source>
</reference>
<dbReference type="PANTHER" id="PTHR43547:SF2">
    <property type="entry name" value="HYBRID SIGNAL TRANSDUCTION HISTIDINE KINASE C"/>
    <property type="match status" value="1"/>
</dbReference>
<evidence type="ECO:0000259" key="5">
    <source>
        <dbReference type="PROSITE" id="PS50109"/>
    </source>
</evidence>
<accession>A0ABT8T9V8</accession>
<dbReference type="CDD" id="cd00082">
    <property type="entry name" value="HisKA"/>
    <property type="match status" value="1"/>
</dbReference>
<dbReference type="InterPro" id="IPR036097">
    <property type="entry name" value="HisK_dim/P_sf"/>
</dbReference>
<comment type="catalytic activity">
    <reaction evidence="1">
        <text>ATP + protein L-histidine = ADP + protein N-phospho-L-histidine.</text>
        <dbReference type="EC" id="2.7.13.3"/>
    </reaction>
</comment>
<dbReference type="InterPro" id="IPR005467">
    <property type="entry name" value="His_kinase_dom"/>
</dbReference>
<dbReference type="GO" id="GO:0016301">
    <property type="term" value="F:kinase activity"/>
    <property type="evidence" value="ECO:0007669"/>
    <property type="project" value="UniProtKB-KW"/>
</dbReference>
<evidence type="ECO:0000256" key="2">
    <source>
        <dbReference type="ARBA" id="ARBA00012438"/>
    </source>
</evidence>
<keyword evidence="7" id="KW-1185">Reference proteome</keyword>
<dbReference type="SUPFAM" id="SSF55874">
    <property type="entry name" value="ATPase domain of HSP90 chaperone/DNA topoisomerase II/histidine kinase"/>
    <property type="match status" value="1"/>
</dbReference>
<dbReference type="InterPro" id="IPR003594">
    <property type="entry name" value="HATPase_dom"/>
</dbReference>
<sequence>MPKVKYYLPVLLLYMITSVIFAAVFAGIFYQQKKDELLSASIAFLRSEASVISHALRKGYLDERGGFRDYETVIFDAKRGEFLAREFEPDFEYVFELFKTQTPSKKAARAGHKFDENFSARAIKDFQLDFKSEFNATKEPKPRRLLFFVTDERYVYYFDGRDGISVLLRSNEFAHELSALKSWLFILCACASLAMCVVAYFIVRMSYAPLLRHINGLNTFITDTTHEINTPLSVILMSVEMFDKNPPKYLENIRLAARTLSMLYSDLSANLKAVPLSLGEFDVSAILKERVRFFELLAAKKNLEFSLDMPQNLVLKTDEYRISKIIDNLLSNAVKYSNKGEKIYINLSKNGISVAQKGVVIPPEKMSKIYDKFTRFDSTNGGFGVGLSLVKTYCCELGYSINCTSSEEQTKFSVSFKKA</sequence>
<organism evidence="6 7">
    <name type="scientific">Campylobacter magnus</name>
    <dbReference type="NCBI Taxonomy" id="3026462"/>
    <lineage>
        <taxon>Bacteria</taxon>
        <taxon>Pseudomonadati</taxon>
        <taxon>Campylobacterota</taxon>
        <taxon>Epsilonproteobacteria</taxon>
        <taxon>Campylobacterales</taxon>
        <taxon>Campylobacteraceae</taxon>
        <taxon>Campylobacter</taxon>
    </lineage>
</organism>
<gene>
    <name evidence="6" type="ORF">Q2362_08050</name>
</gene>
<dbReference type="Proteomes" id="UP001171111">
    <property type="component" value="Unassembled WGS sequence"/>
</dbReference>
<evidence type="ECO:0000256" key="3">
    <source>
        <dbReference type="ARBA" id="ARBA00022553"/>
    </source>
</evidence>
<dbReference type="InterPro" id="IPR003661">
    <property type="entry name" value="HisK_dim/P_dom"/>
</dbReference>
<dbReference type="PROSITE" id="PS50109">
    <property type="entry name" value="HIS_KIN"/>
    <property type="match status" value="1"/>
</dbReference>
<dbReference type="PANTHER" id="PTHR43547">
    <property type="entry name" value="TWO-COMPONENT HISTIDINE KINASE"/>
    <property type="match status" value="1"/>
</dbReference>
<feature type="domain" description="Histidine kinase" evidence="5">
    <location>
        <begin position="223"/>
        <end position="419"/>
    </location>
</feature>
<keyword evidence="6" id="KW-0418">Kinase</keyword>
<dbReference type="RefSeq" id="WP_302244816.1">
    <property type="nucleotide sequence ID" value="NZ_JAULJQ010000011.1"/>
</dbReference>
<keyword evidence="4" id="KW-1133">Transmembrane helix</keyword>
<dbReference type="EMBL" id="JAULJQ010000011">
    <property type="protein sequence ID" value="MDO2410035.1"/>
    <property type="molecule type" value="Genomic_DNA"/>
</dbReference>
<dbReference type="SUPFAM" id="SSF47384">
    <property type="entry name" value="Homodimeric domain of signal transducing histidine kinase"/>
    <property type="match status" value="1"/>
</dbReference>
<keyword evidence="6" id="KW-0808">Transferase</keyword>
<dbReference type="Gene3D" id="3.30.565.10">
    <property type="entry name" value="Histidine kinase-like ATPase, C-terminal domain"/>
    <property type="match status" value="1"/>
</dbReference>
<protein>
    <recommendedName>
        <fullName evidence="2">histidine kinase</fullName>
        <ecNumber evidence="2">2.7.13.3</ecNumber>
    </recommendedName>
</protein>